<evidence type="ECO:0000256" key="1">
    <source>
        <dbReference type="SAM" id="MobiDB-lite"/>
    </source>
</evidence>
<evidence type="ECO:0000313" key="2">
    <source>
        <dbReference type="EMBL" id="KAF7503807.1"/>
    </source>
</evidence>
<feature type="region of interest" description="Disordered" evidence="1">
    <location>
        <begin position="34"/>
        <end position="63"/>
    </location>
</feature>
<dbReference type="EMBL" id="JAACFV010000161">
    <property type="protein sequence ID" value="KAF7503807.1"/>
    <property type="molecule type" value="Genomic_DNA"/>
</dbReference>
<accession>A0A8H7A9X3</accession>
<keyword evidence="3" id="KW-1185">Reference proteome</keyword>
<sequence length="225" mass="23804">MRAQPSKDLPAFTQLDVRAGTACRHVTSRCLGNLDPERAAPAAPSVDKDPLPRAPLDVGDDGLVGRQRRGPRACGINHVHAGWDRHAACTWRDGVLGQSPKLRGAVDAPKDQLAWLQVRRGDFLAVGACGNDATCEVDAGRGGAAGDDAPEEGDFGEFVIDGVESCDEDLQKDLVGWEEGRVCRERSAGVELQILLNRGGGAGELPGFHCTGELGGHCTYVMLGQ</sequence>
<proteinExistence type="predicted"/>
<dbReference type="Proteomes" id="UP000606974">
    <property type="component" value="Unassembled WGS sequence"/>
</dbReference>
<reference evidence="2" key="1">
    <citation type="submission" date="2020-02" db="EMBL/GenBank/DDBJ databases">
        <authorList>
            <person name="Palmer J.M."/>
        </authorList>
    </citation>
    <scope>NUCLEOTIDE SEQUENCE</scope>
    <source>
        <strain evidence="2">EPUS1.4</strain>
        <tissue evidence="2">Thallus</tissue>
    </source>
</reference>
<comment type="caution">
    <text evidence="2">The sequence shown here is derived from an EMBL/GenBank/DDBJ whole genome shotgun (WGS) entry which is preliminary data.</text>
</comment>
<organism evidence="2 3">
    <name type="scientific">Endocarpon pusillum</name>
    <dbReference type="NCBI Taxonomy" id="364733"/>
    <lineage>
        <taxon>Eukaryota</taxon>
        <taxon>Fungi</taxon>
        <taxon>Dikarya</taxon>
        <taxon>Ascomycota</taxon>
        <taxon>Pezizomycotina</taxon>
        <taxon>Eurotiomycetes</taxon>
        <taxon>Chaetothyriomycetidae</taxon>
        <taxon>Verrucariales</taxon>
        <taxon>Verrucariaceae</taxon>
        <taxon>Endocarpon</taxon>
    </lineage>
</organism>
<gene>
    <name evidence="2" type="ORF">GJ744_003248</name>
</gene>
<name>A0A8H7A9X3_9EURO</name>
<dbReference type="AlphaFoldDB" id="A0A8H7A9X3"/>
<protein>
    <submittedName>
        <fullName evidence="2">Uncharacterized protein</fullName>
    </submittedName>
</protein>
<evidence type="ECO:0000313" key="3">
    <source>
        <dbReference type="Proteomes" id="UP000606974"/>
    </source>
</evidence>